<dbReference type="PROSITE" id="PS50043">
    <property type="entry name" value="HTH_LUXR_2"/>
    <property type="match status" value="1"/>
</dbReference>
<sequence>AEPAVDHGWGEPADWLREAESRFHGADVIPAASACRALLRRAGASVQQRRTGTERVPESLRAIGVTLREYEVFELLAFRLSNKALAARLHISPRTVEKHVAALLMKTSVRDRAELAGFAAQHSSASEV</sequence>
<protein>
    <submittedName>
        <fullName evidence="5">LuxR family transcriptional regulator</fullName>
    </submittedName>
</protein>
<evidence type="ECO:0000259" key="4">
    <source>
        <dbReference type="PROSITE" id="PS50043"/>
    </source>
</evidence>
<dbReference type="Gene3D" id="1.10.10.10">
    <property type="entry name" value="Winged helix-like DNA-binding domain superfamily/Winged helix DNA-binding domain"/>
    <property type="match status" value="1"/>
</dbReference>
<dbReference type="PANTHER" id="PTHR44688:SF16">
    <property type="entry name" value="DNA-BINDING TRANSCRIPTIONAL ACTIVATOR DEVR_DOSR"/>
    <property type="match status" value="1"/>
</dbReference>
<reference evidence="5 6" key="1">
    <citation type="submission" date="2013-02" db="EMBL/GenBank/DDBJ databases">
        <title>Draft genome sequence of Amycolatopsis vancoresmycina strain DSM 44592T.</title>
        <authorList>
            <person name="Kumar S."/>
            <person name="Kaur N."/>
            <person name="Kaur C."/>
            <person name="Raghava G.P.S."/>
            <person name="Mayilraj S."/>
        </authorList>
    </citation>
    <scope>NUCLEOTIDE SEQUENCE [LARGE SCALE GENOMIC DNA]</scope>
    <source>
        <strain evidence="5 6">DSM 44592</strain>
    </source>
</reference>
<proteinExistence type="predicted"/>
<dbReference type="OrthoDB" id="5378762at2"/>
<organism evidence="5 6">
    <name type="scientific">Amycolatopsis vancoresmycina DSM 44592</name>
    <dbReference type="NCBI Taxonomy" id="1292037"/>
    <lineage>
        <taxon>Bacteria</taxon>
        <taxon>Bacillati</taxon>
        <taxon>Actinomycetota</taxon>
        <taxon>Actinomycetes</taxon>
        <taxon>Pseudonocardiales</taxon>
        <taxon>Pseudonocardiaceae</taxon>
        <taxon>Amycolatopsis</taxon>
    </lineage>
</organism>
<evidence type="ECO:0000313" key="6">
    <source>
        <dbReference type="Proteomes" id="UP000014139"/>
    </source>
</evidence>
<dbReference type="EMBL" id="AOUO01000321">
    <property type="protein sequence ID" value="EOD66299.1"/>
    <property type="molecule type" value="Genomic_DNA"/>
</dbReference>
<dbReference type="Proteomes" id="UP000014139">
    <property type="component" value="Unassembled WGS sequence"/>
</dbReference>
<dbReference type="GO" id="GO:0006355">
    <property type="term" value="P:regulation of DNA-templated transcription"/>
    <property type="evidence" value="ECO:0007669"/>
    <property type="project" value="InterPro"/>
</dbReference>
<dbReference type="Pfam" id="PF00196">
    <property type="entry name" value="GerE"/>
    <property type="match status" value="1"/>
</dbReference>
<dbReference type="InterPro" id="IPR036388">
    <property type="entry name" value="WH-like_DNA-bd_sf"/>
</dbReference>
<comment type="caution">
    <text evidence="5">The sequence shown here is derived from an EMBL/GenBank/DDBJ whole genome shotgun (WGS) entry which is preliminary data.</text>
</comment>
<feature type="non-terminal residue" evidence="5">
    <location>
        <position position="1"/>
    </location>
</feature>
<dbReference type="AlphaFoldDB" id="R1I780"/>
<evidence type="ECO:0000313" key="5">
    <source>
        <dbReference type="EMBL" id="EOD66299.1"/>
    </source>
</evidence>
<dbReference type="InterPro" id="IPR000792">
    <property type="entry name" value="Tscrpt_reg_LuxR_C"/>
</dbReference>
<evidence type="ECO:0000256" key="3">
    <source>
        <dbReference type="ARBA" id="ARBA00023163"/>
    </source>
</evidence>
<dbReference type="CDD" id="cd06170">
    <property type="entry name" value="LuxR_C_like"/>
    <property type="match status" value="1"/>
</dbReference>
<dbReference type="GO" id="GO:0003677">
    <property type="term" value="F:DNA binding"/>
    <property type="evidence" value="ECO:0007669"/>
    <property type="project" value="UniProtKB-KW"/>
</dbReference>
<keyword evidence="3" id="KW-0804">Transcription</keyword>
<keyword evidence="1" id="KW-0805">Transcription regulation</keyword>
<dbReference type="PANTHER" id="PTHR44688">
    <property type="entry name" value="DNA-BINDING TRANSCRIPTIONAL ACTIVATOR DEVR_DOSR"/>
    <property type="match status" value="1"/>
</dbReference>
<evidence type="ECO:0000256" key="1">
    <source>
        <dbReference type="ARBA" id="ARBA00023015"/>
    </source>
</evidence>
<name>R1I780_9PSEU</name>
<dbReference type="SMART" id="SM00421">
    <property type="entry name" value="HTH_LUXR"/>
    <property type="match status" value="1"/>
</dbReference>
<keyword evidence="2" id="KW-0238">DNA-binding</keyword>
<dbReference type="PRINTS" id="PR00038">
    <property type="entry name" value="HTHLUXR"/>
</dbReference>
<feature type="domain" description="HTH luxR-type" evidence="4">
    <location>
        <begin position="58"/>
        <end position="123"/>
    </location>
</feature>
<dbReference type="RefSeq" id="WP_003091507.1">
    <property type="nucleotide sequence ID" value="NZ_AOUO01000321.1"/>
</dbReference>
<gene>
    <name evidence="5" type="ORF">H480_22182</name>
</gene>
<evidence type="ECO:0000256" key="2">
    <source>
        <dbReference type="ARBA" id="ARBA00023125"/>
    </source>
</evidence>
<dbReference type="PATRIC" id="fig|1292037.4.peg.4208"/>
<dbReference type="SUPFAM" id="SSF46894">
    <property type="entry name" value="C-terminal effector domain of the bipartite response regulators"/>
    <property type="match status" value="1"/>
</dbReference>
<accession>R1I780</accession>
<keyword evidence="6" id="KW-1185">Reference proteome</keyword>
<dbReference type="InterPro" id="IPR016032">
    <property type="entry name" value="Sig_transdc_resp-reg_C-effctor"/>
</dbReference>